<feature type="region of interest" description="Disordered" evidence="1">
    <location>
        <begin position="50"/>
        <end position="72"/>
    </location>
</feature>
<sequence>MPLYELDEARTIKTIEGLVRKFKRITSGKAHHKPDMRKYQKTFLGDRFVAQPKKAGDWKNKQDTDGNPNTYK</sequence>
<feature type="compositionally biased region" description="Basic and acidic residues" evidence="1">
    <location>
        <begin position="54"/>
        <end position="64"/>
    </location>
</feature>
<reference evidence="2" key="1">
    <citation type="journal article" date="2021" name="Proc. Natl. Acad. Sci. U.S.A.">
        <title>A Catalog of Tens of Thousands of Viruses from Human Metagenomes Reveals Hidden Associations with Chronic Diseases.</title>
        <authorList>
            <person name="Tisza M.J."/>
            <person name="Buck C.B."/>
        </authorList>
    </citation>
    <scope>NUCLEOTIDE SEQUENCE</scope>
    <source>
        <strain evidence="2">CtIty1</strain>
    </source>
</reference>
<evidence type="ECO:0000313" key="2">
    <source>
        <dbReference type="EMBL" id="DAF62493.1"/>
    </source>
</evidence>
<organism evidence="2">
    <name type="scientific">Myoviridae sp. ctIty1</name>
    <dbReference type="NCBI Taxonomy" id="2827673"/>
    <lineage>
        <taxon>Viruses</taxon>
        <taxon>Duplodnaviria</taxon>
        <taxon>Heunggongvirae</taxon>
        <taxon>Uroviricota</taxon>
        <taxon>Caudoviricetes</taxon>
    </lineage>
</organism>
<dbReference type="EMBL" id="BK032823">
    <property type="protein sequence ID" value="DAF62493.1"/>
    <property type="molecule type" value="Genomic_DNA"/>
</dbReference>
<name>A0A8S5TGS4_9CAUD</name>
<proteinExistence type="predicted"/>
<protein>
    <submittedName>
        <fullName evidence="2">Uncharacterized protein</fullName>
    </submittedName>
</protein>
<accession>A0A8S5TGS4</accession>
<evidence type="ECO:0000256" key="1">
    <source>
        <dbReference type="SAM" id="MobiDB-lite"/>
    </source>
</evidence>